<reference evidence="5 6" key="1">
    <citation type="submission" date="2020-04" db="EMBL/GenBank/DDBJ databases">
        <authorList>
            <person name="Klaysubun C."/>
            <person name="Duangmal K."/>
            <person name="Lipun K."/>
        </authorList>
    </citation>
    <scope>NUCLEOTIDE SEQUENCE [LARGE SCALE GENOMIC DNA]</scope>
    <source>
        <strain evidence="5 6">DSM 45300</strain>
    </source>
</reference>
<dbReference type="SUPFAM" id="SSF55874">
    <property type="entry name" value="ATPase domain of HSP90 chaperone/DNA topoisomerase II/histidine kinase"/>
    <property type="match status" value="1"/>
</dbReference>
<keyword evidence="2" id="KW-0418">Kinase</keyword>
<dbReference type="Gene3D" id="3.30.565.10">
    <property type="entry name" value="Histidine kinase-like ATPase, C-terminal domain"/>
    <property type="match status" value="1"/>
</dbReference>
<dbReference type="CDD" id="cd16917">
    <property type="entry name" value="HATPase_UhpB-NarQ-NarX-like"/>
    <property type="match status" value="1"/>
</dbReference>
<evidence type="ECO:0000256" key="3">
    <source>
        <dbReference type="ARBA" id="ARBA00023012"/>
    </source>
</evidence>
<dbReference type="GO" id="GO:0016301">
    <property type="term" value="F:kinase activity"/>
    <property type="evidence" value="ECO:0007669"/>
    <property type="project" value="UniProtKB-KW"/>
</dbReference>
<dbReference type="EMBL" id="JAAXKZ010000027">
    <property type="protein sequence ID" value="NMH91900.1"/>
    <property type="molecule type" value="Genomic_DNA"/>
</dbReference>
<accession>A0A848DGV0</accession>
<keyword evidence="1" id="KW-0808">Transferase</keyword>
<keyword evidence="6" id="KW-1185">Reference proteome</keyword>
<protein>
    <recommendedName>
        <fullName evidence="4">Histidine kinase/HSP90-like ATPase domain-containing protein</fullName>
    </recommendedName>
</protein>
<sequence>MARQSLDEVRALVRDTRSTDLVTELAGARAVLDSAGVVLTVRGDPETVGAGARNVLGRVLREAMTNVLRHAEPSHCTIEIEVAGGGARLQVVNDGALPANGADPGTGLAALSRYLDEHAGRLDAGPGPGGTFRLDAVLPGAAR</sequence>
<dbReference type="InterPro" id="IPR003594">
    <property type="entry name" value="HATPase_dom"/>
</dbReference>
<evidence type="ECO:0000256" key="1">
    <source>
        <dbReference type="ARBA" id="ARBA00022679"/>
    </source>
</evidence>
<dbReference type="GO" id="GO:0000160">
    <property type="term" value="P:phosphorelay signal transduction system"/>
    <property type="evidence" value="ECO:0007669"/>
    <property type="project" value="UniProtKB-KW"/>
</dbReference>
<dbReference type="Proteomes" id="UP000586918">
    <property type="component" value="Unassembled WGS sequence"/>
</dbReference>
<name>A0A848DGV0_9PSEU</name>
<evidence type="ECO:0000256" key="2">
    <source>
        <dbReference type="ARBA" id="ARBA00022777"/>
    </source>
</evidence>
<proteinExistence type="predicted"/>
<dbReference type="RefSeq" id="WP_169412433.1">
    <property type="nucleotide sequence ID" value="NZ_JAAXKZ010000027.1"/>
</dbReference>
<keyword evidence="3" id="KW-0902">Two-component regulatory system</keyword>
<dbReference type="AlphaFoldDB" id="A0A848DGV0"/>
<evidence type="ECO:0000259" key="4">
    <source>
        <dbReference type="Pfam" id="PF02518"/>
    </source>
</evidence>
<organism evidence="5 6">
    <name type="scientific">Pseudonocardia bannensis</name>
    <dbReference type="NCBI Taxonomy" id="630973"/>
    <lineage>
        <taxon>Bacteria</taxon>
        <taxon>Bacillati</taxon>
        <taxon>Actinomycetota</taxon>
        <taxon>Actinomycetes</taxon>
        <taxon>Pseudonocardiales</taxon>
        <taxon>Pseudonocardiaceae</taxon>
        <taxon>Pseudonocardia</taxon>
    </lineage>
</organism>
<gene>
    <name evidence="5" type="ORF">HF519_09985</name>
</gene>
<evidence type="ECO:0000313" key="5">
    <source>
        <dbReference type="EMBL" id="NMH91900.1"/>
    </source>
</evidence>
<dbReference type="InterPro" id="IPR036890">
    <property type="entry name" value="HATPase_C_sf"/>
</dbReference>
<feature type="domain" description="Histidine kinase/HSP90-like ATPase" evidence="4">
    <location>
        <begin position="54"/>
        <end position="134"/>
    </location>
</feature>
<dbReference type="PANTHER" id="PTHR24421:SF63">
    <property type="entry name" value="SENSOR HISTIDINE KINASE DESK"/>
    <property type="match status" value="1"/>
</dbReference>
<dbReference type="Pfam" id="PF02518">
    <property type="entry name" value="HATPase_c"/>
    <property type="match status" value="1"/>
</dbReference>
<dbReference type="PANTHER" id="PTHR24421">
    <property type="entry name" value="NITRATE/NITRITE SENSOR PROTEIN NARX-RELATED"/>
    <property type="match status" value="1"/>
</dbReference>
<dbReference type="InterPro" id="IPR050482">
    <property type="entry name" value="Sensor_HK_TwoCompSys"/>
</dbReference>
<evidence type="ECO:0000313" key="6">
    <source>
        <dbReference type="Proteomes" id="UP000586918"/>
    </source>
</evidence>
<comment type="caution">
    <text evidence="5">The sequence shown here is derived from an EMBL/GenBank/DDBJ whole genome shotgun (WGS) entry which is preliminary data.</text>
</comment>